<feature type="domain" description="Mandelate racemase/muconate lactonizing enzyme C-terminal" evidence="4">
    <location>
        <begin position="159"/>
        <end position="257"/>
    </location>
</feature>
<dbReference type="PANTHER" id="PTHR13794:SF58">
    <property type="entry name" value="MITOCHONDRIAL ENOLASE SUPERFAMILY MEMBER 1"/>
    <property type="match status" value="1"/>
</dbReference>
<dbReference type="InterPro" id="IPR013342">
    <property type="entry name" value="Mandelate_racemase_C"/>
</dbReference>
<evidence type="ECO:0000256" key="3">
    <source>
        <dbReference type="ARBA" id="ARBA00022842"/>
    </source>
</evidence>
<comment type="cofactor">
    <cofactor evidence="1">
        <name>Mg(2+)</name>
        <dbReference type="ChEBI" id="CHEBI:18420"/>
    </cofactor>
</comment>
<evidence type="ECO:0000256" key="1">
    <source>
        <dbReference type="ARBA" id="ARBA00001946"/>
    </source>
</evidence>
<dbReference type="InterPro" id="IPR029017">
    <property type="entry name" value="Enolase-like_N"/>
</dbReference>
<reference evidence="5" key="1">
    <citation type="submission" date="2022-05" db="EMBL/GenBank/DDBJ databases">
        <title>Comparative Genomics of Spacecraft Associated Microbes.</title>
        <authorList>
            <person name="Tran M.T."/>
            <person name="Wright A."/>
            <person name="Seuylemezian A."/>
            <person name="Eisen J."/>
            <person name="Coil D."/>
        </authorList>
    </citation>
    <scope>NUCLEOTIDE SEQUENCE</scope>
    <source>
        <strain evidence="5">214.1.1</strain>
    </source>
</reference>
<dbReference type="InterPro" id="IPR046945">
    <property type="entry name" value="RHMD-like"/>
</dbReference>
<dbReference type="GO" id="GO:0016052">
    <property type="term" value="P:carbohydrate catabolic process"/>
    <property type="evidence" value="ECO:0007669"/>
    <property type="project" value="TreeGrafter"/>
</dbReference>
<dbReference type="RefSeq" id="WP_251224457.1">
    <property type="nucleotide sequence ID" value="NZ_JAMBOL010000020.1"/>
</dbReference>
<evidence type="ECO:0000256" key="2">
    <source>
        <dbReference type="ARBA" id="ARBA00022723"/>
    </source>
</evidence>
<dbReference type="SFLD" id="SFLDS00001">
    <property type="entry name" value="Enolase"/>
    <property type="match status" value="1"/>
</dbReference>
<keyword evidence="6" id="KW-1185">Reference proteome</keyword>
<dbReference type="InterPro" id="IPR029065">
    <property type="entry name" value="Enolase_C-like"/>
</dbReference>
<dbReference type="Proteomes" id="UP001139179">
    <property type="component" value="Unassembled WGS sequence"/>
</dbReference>
<dbReference type="Gene3D" id="3.20.20.120">
    <property type="entry name" value="Enolase-like C-terminal domain"/>
    <property type="match status" value="1"/>
</dbReference>
<comment type="caution">
    <text evidence="5">The sequence shown here is derived from an EMBL/GenBank/DDBJ whole genome shotgun (WGS) entry which is preliminary data.</text>
</comment>
<dbReference type="EMBL" id="JAMBOL010000020">
    <property type="protein sequence ID" value="MCM3715751.1"/>
    <property type="molecule type" value="Genomic_DNA"/>
</dbReference>
<dbReference type="Pfam" id="PF02746">
    <property type="entry name" value="MR_MLE_N"/>
    <property type="match status" value="1"/>
</dbReference>
<dbReference type="SMART" id="SM00922">
    <property type="entry name" value="MR_MLE"/>
    <property type="match status" value="1"/>
</dbReference>
<organism evidence="5 6">
    <name type="scientific">Halalkalibacter oceani</name>
    <dbReference type="NCBI Taxonomy" id="1653776"/>
    <lineage>
        <taxon>Bacteria</taxon>
        <taxon>Bacillati</taxon>
        <taxon>Bacillota</taxon>
        <taxon>Bacilli</taxon>
        <taxon>Bacillales</taxon>
        <taxon>Bacillaceae</taxon>
        <taxon>Halalkalibacter</taxon>
    </lineage>
</organism>
<dbReference type="Pfam" id="PF13378">
    <property type="entry name" value="MR_MLE_C"/>
    <property type="match status" value="1"/>
</dbReference>
<keyword evidence="3" id="KW-0460">Magnesium</keyword>
<dbReference type="CDD" id="cd03316">
    <property type="entry name" value="MR_like"/>
    <property type="match status" value="1"/>
</dbReference>
<evidence type="ECO:0000313" key="6">
    <source>
        <dbReference type="Proteomes" id="UP001139179"/>
    </source>
</evidence>
<sequence length="381" mass="42979">MEALTKMKSLIKDVEVIPVRVALNKTFKGSHYYMTHRCTIITRITTEDGVVGEIYNGDEMEEAQAQIIKMITNEMAPLIKGKNIFQVNKIWEELLPFTFDILADRKIALQALACIDSAIYDAIGKTLSIPLYQLWGGYQEKLPVMLIGGYYQEGVEYDPEAIKEDIESYKELGVAGVKFKVGGRKPEIDAKRVEIARLAAGEEFIIAVDANQGWTVMEALHFAERIKDYNIRWFEEPCHWYNDKTMMRDVRFMSGIPITGGQSEVSAAACIELMKAGSIDVCNFDASWGAGPTAWKQAAAASWALGIQMAHHEEPQVSAHLLASIPNGTYLEVFHPDRDPLFYNIIENRNPFINGYYEVPNGHGFGIELNRSYVDKHRLDK</sequence>
<keyword evidence="2" id="KW-0479">Metal-binding</keyword>
<accession>A0A9X2DRF6</accession>
<evidence type="ECO:0000259" key="4">
    <source>
        <dbReference type="SMART" id="SM00922"/>
    </source>
</evidence>
<gene>
    <name evidence="5" type="ORF">M3202_16935</name>
</gene>
<dbReference type="SUPFAM" id="SSF51604">
    <property type="entry name" value="Enolase C-terminal domain-like"/>
    <property type="match status" value="1"/>
</dbReference>
<protein>
    <submittedName>
        <fullName evidence="5">Mandelate racemase/muconate lactonizing enzyme family protein</fullName>
    </submittedName>
</protein>
<dbReference type="AlphaFoldDB" id="A0A9X2DRF6"/>
<dbReference type="InterPro" id="IPR036849">
    <property type="entry name" value="Enolase-like_C_sf"/>
</dbReference>
<dbReference type="SUPFAM" id="SSF54826">
    <property type="entry name" value="Enolase N-terminal domain-like"/>
    <property type="match status" value="1"/>
</dbReference>
<dbReference type="GO" id="GO:0000287">
    <property type="term" value="F:magnesium ion binding"/>
    <property type="evidence" value="ECO:0007669"/>
    <property type="project" value="TreeGrafter"/>
</dbReference>
<dbReference type="Gene3D" id="3.30.390.10">
    <property type="entry name" value="Enolase-like, N-terminal domain"/>
    <property type="match status" value="1"/>
</dbReference>
<dbReference type="GO" id="GO:0016836">
    <property type="term" value="F:hydro-lyase activity"/>
    <property type="evidence" value="ECO:0007669"/>
    <property type="project" value="TreeGrafter"/>
</dbReference>
<proteinExistence type="predicted"/>
<evidence type="ECO:0000313" key="5">
    <source>
        <dbReference type="EMBL" id="MCM3715751.1"/>
    </source>
</evidence>
<dbReference type="PANTHER" id="PTHR13794">
    <property type="entry name" value="ENOLASE SUPERFAMILY, MANDELATE RACEMASE"/>
    <property type="match status" value="1"/>
</dbReference>
<name>A0A9X2DRF6_9BACI</name>
<dbReference type="InterPro" id="IPR013341">
    <property type="entry name" value="Mandelate_racemase_N_dom"/>
</dbReference>